<dbReference type="AlphaFoldDB" id="A0AAV4DA12"/>
<dbReference type="EMBL" id="BLXT01007646">
    <property type="protein sequence ID" value="GFO40898.1"/>
    <property type="molecule type" value="Genomic_DNA"/>
</dbReference>
<name>A0AAV4DA12_9GAST</name>
<evidence type="ECO:0000313" key="2">
    <source>
        <dbReference type="Proteomes" id="UP000735302"/>
    </source>
</evidence>
<comment type="caution">
    <text evidence="1">The sequence shown here is derived from an EMBL/GenBank/DDBJ whole genome shotgun (WGS) entry which is preliminary data.</text>
</comment>
<proteinExistence type="predicted"/>
<dbReference type="Proteomes" id="UP000735302">
    <property type="component" value="Unassembled WGS sequence"/>
</dbReference>
<organism evidence="1 2">
    <name type="scientific">Plakobranchus ocellatus</name>
    <dbReference type="NCBI Taxonomy" id="259542"/>
    <lineage>
        <taxon>Eukaryota</taxon>
        <taxon>Metazoa</taxon>
        <taxon>Spiralia</taxon>
        <taxon>Lophotrochozoa</taxon>
        <taxon>Mollusca</taxon>
        <taxon>Gastropoda</taxon>
        <taxon>Heterobranchia</taxon>
        <taxon>Euthyneura</taxon>
        <taxon>Panpulmonata</taxon>
        <taxon>Sacoglossa</taxon>
        <taxon>Placobranchoidea</taxon>
        <taxon>Plakobranchidae</taxon>
        <taxon>Plakobranchus</taxon>
    </lineage>
</organism>
<reference evidence="1 2" key="1">
    <citation type="journal article" date="2021" name="Elife">
        <title>Chloroplast acquisition without the gene transfer in kleptoplastic sea slugs, Plakobranchus ocellatus.</title>
        <authorList>
            <person name="Maeda T."/>
            <person name="Takahashi S."/>
            <person name="Yoshida T."/>
            <person name="Shimamura S."/>
            <person name="Takaki Y."/>
            <person name="Nagai Y."/>
            <person name="Toyoda A."/>
            <person name="Suzuki Y."/>
            <person name="Arimoto A."/>
            <person name="Ishii H."/>
            <person name="Satoh N."/>
            <person name="Nishiyama T."/>
            <person name="Hasebe M."/>
            <person name="Maruyama T."/>
            <person name="Minagawa J."/>
            <person name="Obokata J."/>
            <person name="Shigenobu S."/>
        </authorList>
    </citation>
    <scope>NUCLEOTIDE SEQUENCE [LARGE SCALE GENOMIC DNA]</scope>
</reference>
<protein>
    <submittedName>
        <fullName evidence="1">Uncharacterized protein</fullName>
    </submittedName>
</protein>
<sequence>MSLNTRWSGIVTFCLIPERRHTSLMQSDKNCVSWSLNTYSRTPNRRWSPAPQPSSRHQSSLGELPLTGSLLSHRHPPLASKNCSGLCPLIPGCAPVIESWATHITYPRNDLGRTTCFKLIFLPGSSNLRHTIPLILSKKTVLFPLRADFLARTTSF</sequence>
<accession>A0AAV4DA12</accession>
<gene>
    <name evidence="1" type="ORF">PoB_006740300</name>
</gene>
<evidence type="ECO:0000313" key="1">
    <source>
        <dbReference type="EMBL" id="GFO40898.1"/>
    </source>
</evidence>
<keyword evidence="2" id="KW-1185">Reference proteome</keyword>